<keyword evidence="4 8" id="KW-0808">Transferase</keyword>
<dbReference type="GO" id="GO:0005524">
    <property type="term" value="F:ATP binding"/>
    <property type="evidence" value="ECO:0007669"/>
    <property type="project" value="UniProtKB-KW"/>
</dbReference>
<keyword evidence="5 8" id="KW-0547">Nucleotide-binding</keyword>
<dbReference type="PANTHER" id="PTHR11441">
    <property type="entry name" value="THYMIDINE KINASE"/>
    <property type="match status" value="1"/>
</dbReference>
<dbReference type="GO" id="GO:0046104">
    <property type="term" value="P:thymidine metabolic process"/>
    <property type="evidence" value="ECO:0007669"/>
    <property type="project" value="TreeGrafter"/>
</dbReference>
<comment type="catalytic activity">
    <reaction evidence="8">
        <text>thymidine + ATP = dTMP + ADP + H(+)</text>
        <dbReference type="Rhea" id="RHEA:19129"/>
        <dbReference type="ChEBI" id="CHEBI:15378"/>
        <dbReference type="ChEBI" id="CHEBI:17748"/>
        <dbReference type="ChEBI" id="CHEBI:30616"/>
        <dbReference type="ChEBI" id="CHEBI:63528"/>
        <dbReference type="ChEBI" id="CHEBI:456216"/>
        <dbReference type="EC" id="2.7.1.21"/>
    </reaction>
</comment>
<dbReference type="GO" id="GO:0004797">
    <property type="term" value="F:thymidine kinase activity"/>
    <property type="evidence" value="ECO:0007669"/>
    <property type="project" value="UniProtKB-EC"/>
</dbReference>
<dbReference type="SUPFAM" id="SSF52540">
    <property type="entry name" value="P-loop containing nucleoside triphosphate hydrolases"/>
    <property type="match status" value="1"/>
</dbReference>
<organism evidence="10">
    <name type="scientific">Mimivirus LCMiAC02</name>
    <dbReference type="NCBI Taxonomy" id="2506609"/>
    <lineage>
        <taxon>Viruses</taxon>
        <taxon>Varidnaviria</taxon>
        <taxon>Bamfordvirae</taxon>
        <taxon>Nucleocytoviricota</taxon>
        <taxon>Megaviricetes</taxon>
        <taxon>Imitervirales</taxon>
        <taxon>Mimiviridae</taxon>
        <taxon>Klosneuvirinae</taxon>
    </lineage>
</organism>
<dbReference type="Gene3D" id="3.30.60.20">
    <property type="match status" value="1"/>
</dbReference>
<evidence type="ECO:0000313" key="10">
    <source>
        <dbReference type="EMBL" id="QBK89476.1"/>
    </source>
</evidence>
<dbReference type="EC" id="2.7.1.21" evidence="2 8"/>
<evidence type="ECO:0000256" key="7">
    <source>
        <dbReference type="ARBA" id="ARBA00022840"/>
    </source>
</evidence>
<gene>
    <name evidence="10" type="ORF">LCMiAC02_05710</name>
</gene>
<dbReference type="InterPro" id="IPR027417">
    <property type="entry name" value="P-loop_NTPase"/>
</dbReference>
<evidence type="ECO:0000256" key="2">
    <source>
        <dbReference type="ARBA" id="ARBA00012118"/>
    </source>
</evidence>
<reference evidence="10" key="1">
    <citation type="journal article" date="2019" name="MBio">
        <title>Virus Genomes from Deep Sea Sediments Expand the Ocean Megavirome and Support Independent Origins of Viral Gigantism.</title>
        <authorList>
            <person name="Backstrom D."/>
            <person name="Yutin N."/>
            <person name="Jorgensen S.L."/>
            <person name="Dharamshi J."/>
            <person name="Homa F."/>
            <person name="Zaremba-Niedwiedzka K."/>
            <person name="Spang A."/>
            <person name="Wolf Y.I."/>
            <person name="Koonin E.V."/>
            <person name="Ettema T.J."/>
        </authorList>
    </citation>
    <scope>NUCLEOTIDE SEQUENCE</scope>
</reference>
<dbReference type="Gene3D" id="3.40.50.300">
    <property type="entry name" value="P-loop containing nucleotide triphosphate hydrolases"/>
    <property type="match status" value="1"/>
</dbReference>
<keyword evidence="6 8" id="KW-0418">Kinase</keyword>
<evidence type="ECO:0000256" key="8">
    <source>
        <dbReference type="RuleBase" id="RU000544"/>
    </source>
</evidence>
<dbReference type="GO" id="GO:0071897">
    <property type="term" value="P:DNA biosynthetic process"/>
    <property type="evidence" value="ECO:0007669"/>
    <property type="project" value="UniProtKB-KW"/>
</dbReference>
<evidence type="ECO:0000256" key="4">
    <source>
        <dbReference type="ARBA" id="ARBA00022679"/>
    </source>
</evidence>
<evidence type="ECO:0000256" key="6">
    <source>
        <dbReference type="ARBA" id="ARBA00022777"/>
    </source>
</evidence>
<sequence length="267" mass="31135">MVYCDIVIIINKIYIMDRVGNKYGKLILIIGSMWSSKTTQLLATYTRYKIGSKKCLAIRFKHDNRYDQTHVVTHDKRYKLKAILCTKLYELGDVVDNYDVICIDEVQFFNDGHIMCQKWANSGKIVVACGLNGKFDLTPWDVISKLIPLVDEIKYNKAVCIETGNDAIYTSAKSKKEVLKNTDGDGRSIGGEDMYSAVDRETYCKNNDYEYQCRVFFEFMDIFDEFTKETKSKILEYFKSIYIKTKKDNGNIYNLKYNKIILDYFKK</sequence>
<proteinExistence type="inferred from homology"/>
<accession>A0A481Z177</accession>
<dbReference type="InterPro" id="IPR001267">
    <property type="entry name" value="Thymidine_kinase"/>
</dbReference>
<dbReference type="PANTHER" id="PTHR11441:SF0">
    <property type="entry name" value="THYMIDINE KINASE, CYTOSOLIC"/>
    <property type="match status" value="1"/>
</dbReference>
<dbReference type="EMBL" id="MK500425">
    <property type="protein sequence ID" value="QBK89476.1"/>
    <property type="molecule type" value="Genomic_DNA"/>
</dbReference>
<evidence type="ECO:0000256" key="1">
    <source>
        <dbReference type="ARBA" id="ARBA00007587"/>
    </source>
</evidence>
<evidence type="ECO:0000256" key="5">
    <source>
        <dbReference type="ARBA" id="ARBA00022741"/>
    </source>
</evidence>
<evidence type="ECO:0000256" key="3">
    <source>
        <dbReference type="ARBA" id="ARBA00022634"/>
    </source>
</evidence>
<protein>
    <recommendedName>
        <fullName evidence="2 8">Thymidine kinase</fullName>
        <ecNumber evidence="2 8">2.7.1.21</ecNumber>
    </recommendedName>
</protein>
<name>A0A481Z177_9VIRU</name>
<keyword evidence="7 8" id="KW-0067">ATP-binding</keyword>
<comment type="similarity">
    <text evidence="1 9">Belongs to the thymidine kinase family.</text>
</comment>
<evidence type="ECO:0000256" key="9">
    <source>
        <dbReference type="RuleBase" id="RU004165"/>
    </source>
</evidence>
<keyword evidence="3 8" id="KW-0237">DNA synthesis</keyword>
<dbReference type="Pfam" id="PF00265">
    <property type="entry name" value="TK"/>
    <property type="match status" value="1"/>
</dbReference>